<evidence type="ECO:0000256" key="2">
    <source>
        <dbReference type="ARBA" id="ARBA00022771"/>
    </source>
</evidence>
<feature type="domain" description="BAH" evidence="4">
    <location>
        <begin position="39"/>
        <end position="160"/>
    </location>
</feature>
<evidence type="ECO:0000313" key="6">
    <source>
        <dbReference type="Proteomes" id="UP000244005"/>
    </source>
</evidence>
<dbReference type="PROSITE" id="PS51038">
    <property type="entry name" value="BAH"/>
    <property type="match status" value="1"/>
</dbReference>
<evidence type="ECO:0000256" key="3">
    <source>
        <dbReference type="ARBA" id="ARBA00022833"/>
    </source>
</evidence>
<dbReference type="AlphaFoldDB" id="A0A2R6W207"/>
<dbReference type="InterPro" id="IPR043151">
    <property type="entry name" value="BAH_sf"/>
</dbReference>
<dbReference type="InterPro" id="IPR019786">
    <property type="entry name" value="Zinc_finger_PHD-type_CS"/>
</dbReference>
<dbReference type="SMART" id="SM00439">
    <property type="entry name" value="BAH"/>
    <property type="match status" value="1"/>
</dbReference>
<dbReference type="EMBL" id="KZ772849">
    <property type="protein sequence ID" value="PTQ27880.1"/>
    <property type="molecule type" value="Genomic_DNA"/>
</dbReference>
<dbReference type="InterPro" id="IPR001965">
    <property type="entry name" value="Znf_PHD"/>
</dbReference>
<dbReference type="OrthoDB" id="436852at2759"/>
<dbReference type="Proteomes" id="UP000244005">
    <property type="component" value="Unassembled WGS sequence"/>
</dbReference>
<dbReference type="Gramene" id="Mp2g01890.1">
    <property type="protein sequence ID" value="Mp2g01890.1.cds1"/>
    <property type="gene ID" value="Mp2g01890"/>
</dbReference>
<gene>
    <name evidence="5" type="ORF">MARPO_0180s0005</name>
</gene>
<dbReference type="SMART" id="SM00249">
    <property type="entry name" value="PHD"/>
    <property type="match status" value="1"/>
</dbReference>
<organism evidence="5 6">
    <name type="scientific">Marchantia polymorpha</name>
    <name type="common">Common liverwort</name>
    <name type="synonym">Marchantia aquatica</name>
    <dbReference type="NCBI Taxonomy" id="3197"/>
    <lineage>
        <taxon>Eukaryota</taxon>
        <taxon>Viridiplantae</taxon>
        <taxon>Streptophyta</taxon>
        <taxon>Embryophyta</taxon>
        <taxon>Marchantiophyta</taxon>
        <taxon>Marchantiopsida</taxon>
        <taxon>Marchantiidae</taxon>
        <taxon>Marchantiales</taxon>
        <taxon>Marchantiaceae</taxon>
        <taxon>Marchantia</taxon>
    </lineage>
</organism>
<dbReference type="Gene3D" id="3.30.40.10">
    <property type="entry name" value="Zinc/RING finger domain, C3HC4 (zinc finger)"/>
    <property type="match status" value="1"/>
</dbReference>
<dbReference type="Pfam" id="PF01426">
    <property type="entry name" value="BAH"/>
    <property type="match status" value="1"/>
</dbReference>
<sequence length="242" mass="27833">MSWMMAQALAKKKKRMKSRRPRNIDGKIVLDGHKLKNIVMLTAGDFAVIRAPDNRLEREYIAKIEAVVRDRSSRQVQVLVTWLYRPETTMGGFGRLPYHGRDELFFSNHEDCLDVDTVERTCKVLTLHKYKKSTNVGSENDTYFARYFYDVESANIKPISQQRLHIHCLCMLPCNPDRQTISCDRCLNNFHPECVGLTGVNVKAIKEFLCPNCKCFLNHPHDGPQRLSSAVKKKKPKFTSTG</sequence>
<evidence type="ECO:0000259" key="4">
    <source>
        <dbReference type="PROSITE" id="PS51038"/>
    </source>
</evidence>
<dbReference type="PROSITE" id="PS01359">
    <property type="entry name" value="ZF_PHD_1"/>
    <property type="match status" value="1"/>
</dbReference>
<evidence type="ECO:0000256" key="1">
    <source>
        <dbReference type="ARBA" id="ARBA00022723"/>
    </source>
</evidence>
<dbReference type="GO" id="GO:0003682">
    <property type="term" value="F:chromatin binding"/>
    <property type="evidence" value="ECO:0007669"/>
    <property type="project" value="InterPro"/>
</dbReference>
<accession>A0A2R6W207</accession>
<dbReference type="InterPro" id="IPR001025">
    <property type="entry name" value="BAH_dom"/>
</dbReference>
<evidence type="ECO:0000313" key="5">
    <source>
        <dbReference type="EMBL" id="PTQ27880.1"/>
    </source>
</evidence>
<proteinExistence type="predicted"/>
<dbReference type="SUPFAM" id="SSF57903">
    <property type="entry name" value="FYVE/PHD zinc finger"/>
    <property type="match status" value="1"/>
</dbReference>
<protein>
    <recommendedName>
        <fullName evidence="4">BAH domain-containing protein</fullName>
    </recommendedName>
</protein>
<keyword evidence="6" id="KW-1185">Reference proteome</keyword>
<keyword evidence="1" id="KW-0479">Metal-binding</keyword>
<keyword evidence="2" id="KW-0863">Zinc-finger</keyword>
<keyword evidence="3" id="KW-0862">Zinc</keyword>
<dbReference type="GO" id="GO:0008270">
    <property type="term" value="F:zinc ion binding"/>
    <property type="evidence" value="ECO:0007669"/>
    <property type="project" value="UniProtKB-KW"/>
</dbReference>
<dbReference type="OMA" id="DTVERTC"/>
<dbReference type="InterPro" id="IPR013083">
    <property type="entry name" value="Znf_RING/FYVE/PHD"/>
</dbReference>
<reference evidence="6" key="1">
    <citation type="journal article" date="2017" name="Cell">
        <title>Insights into land plant evolution garnered from the Marchantia polymorpha genome.</title>
        <authorList>
            <person name="Bowman J.L."/>
            <person name="Kohchi T."/>
            <person name="Yamato K.T."/>
            <person name="Jenkins J."/>
            <person name="Shu S."/>
            <person name="Ishizaki K."/>
            <person name="Yamaoka S."/>
            <person name="Nishihama R."/>
            <person name="Nakamura Y."/>
            <person name="Berger F."/>
            <person name="Adam C."/>
            <person name="Aki S.S."/>
            <person name="Althoff F."/>
            <person name="Araki T."/>
            <person name="Arteaga-Vazquez M.A."/>
            <person name="Balasubrmanian S."/>
            <person name="Barry K."/>
            <person name="Bauer D."/>
            <person name="Boehm C.R."/>
            <person name="Briginshaw L."/>
            <person name="Caballero-Perez J."/>
            <person name="Catarino B."/>
            <person name="Chen F."/>
            <person name="Chiyoda S."/>
            <person name="Chovatia M."/>
            <person name="Davies K.M."/>
            <person name="Delmans M."/>
            <person name="Demura T."/>
            <person name="Dierschke T."/>
            <person name="Dolan L."/>
            <person name="Dorantes-Acosta A.E."/>
            <person name="Eklund D.M."/>
            <person name="Florent S.N."/>
            <person name="Flores-Sandoval E."/>
            <person name="Fujiyama A."/>
            <person name="Fukuzawa H."/>
            <person name="Galik B."/>
            <person name="Grimanelli D."/>
            <person name="Grimwood J."/>
            <person name="Grossniklaus U."/>
            <person name="Hamada T."/>
            <person name="Haseloff J."/>
            <person name="Hetherington A.J."/>
            <person name="Higo A."/>
            <person name="Hirakawa Y."/>
            <person name="Hundley H.N."/>
            <person name="Ikeda Y."/>
            <person name="Inoue K."/>
            <person name="Inoue S.I."/>
            <person name="Ishida S."/>
            <person name="Jia Q."/>
            <person name="Kakita M."/>
            <person name="Kanazawa T."/>
            <person name="Kawai Y."/>
            <person name="Kawashima T."/>
            <person name="Kennedy M."/>
            <person name="Kinose K."/>
            <person name="Kinoshita T."/>
            <person name="Kohara Y."/>
            <person name="Koide E."/>
            <person name="Komatsu K."/>
            <person name="Kopischke S."/>
            <person name="Kubo M."/>
            <person name="Kyozuka J."/>
            <person name="Lagercrantz U."/>
            <person name="Lin S.S."/>
            <person name="Lindquist E."/>
            <person name="Lipzen A.M."/>
            <person name="Lu C.W."/>
            <person name="De Luna E."/>
            <person name="Martienssen R.A."/>
            <person name="Minamino N."/>
            <person name="Mizutani M."/>
            <person name="Mizutani M."/>
            <person name="Mochizuki N."/>
            <person name="Monte I."/>
            <person name="Mosher R."/>
            <person name="Nagasaki H."/>
            <person name="Nakagami H."/>
            <person name="Naramoto S."/>
            <person name="Nishitani K."/>
            <person name="Ohtani M."/>
            <person name="Okamoto T."/>
            <person name="Okumura M."/>
            <person name="Phillips J."/>
            <person name="Pollak B."/>
            <person name="Reinders A."/>
            <person name="Rovekamp M."/>
            <person name="Sano R."/>
            <person name="Sawa S."/>
            <person name="Schmid M.W."/>
            <person name="Shirakawa M."/>
            <person name="Solano R."/>
            <person name="Spunde A."/>
            <person name="Suetsugu N."/>
            <person name="Sugano S."/>
            <person name="Sugiyama A."/>
            <person name="Sun R."/>
            <person name="Suzuki Y."/>
            <person name="Takenaka M."/>
            <person name="Takezawa D."/>
            <person name="Tomogane H."/>
            <person name="Tsuzuki M."/>
            <person name="Ueda T."/>
            <person name="Umeda M."/>
            <person name="Ward J.M."/>
            <person name="Watanabe Y."/>
            <person name="Yazaki K."/>
            <person name="Yokoyama R."/>
            <person name="Yoshitake Y."/>
            <person name="Yotsui I."/>
            <person name="Zachgo S."/>
            <person name="Schmutz J."/>
        </authorList>
    </citation>
    <scope>NUCLEOTIDE SEQUENCE [LARGE SCALE GENOMIC DNA]</scope>
    <source>
        <strain evidence="6">Tak-1</strain>
    </source>
</reference>
<dbReference type="PANTHER" id="PTHR46364">
    <property type="entry name" value="OS08G0421900 PROTEIN"/>
    <property type="match status" value="1"/>
</dbReference>
<dbReference type="Gene3D" id="2.30.30.490">
    <property type="match status" value="1"/>
</dbReference>
<dbReference type="InterPro" id="IPR011011">
    <property type="entry name" value="Znf_FYVE_PHD"/>
</dbReference>
<name>A0A2R6W207_MARPO</name>